<evidence type="ECO:0000256" key="3">
    <source>
        <dbReference type="ARBA" id="ARBA00022989"/>
    </source>
</evidence>
<sequence>MTVYNAYHWDYTLLAAFCIPIATIAVILRFVARARTQQKYGYEDWFAVVSLLFFLAFCGCLIWGGNHGSGYSPLELPYPVLVKFLKAEYASGLLIPASMMAAKNSILFLYARIFSIDRSFSISIRIVGFLNIIWFIAATLGLVFQCRPVHKAWDPIVPGKCFNYAAFMLGIEIPNSLLDFVMMALPISMLREMRISVREKIILVMIFMLGGMVGIIGFIRIALVYKSVQSNLHELGLWVGIQTVMAVFCCCVPTYRPFIKGMKLPKSITSRYASMLGQRTGSSKTRSNKSSQNSDPYSKPHLTDGSYDLGNLGHEESVLTRVEVGSMKDNHSSYPMKTVNVESTVEMV</sequence>
<dbReference type="GeneID" id="28832831"/>
<name>A0A132BCQ3_MOLSC</name>
<dbReference type="PANTHER" id="PTHR33048:SF47">
    <property type="entry name" value="INTEGRAL MEMBRANE PROTEIN-RELATED"/>
    <property type="match status" value="1"/>
</dbReference>
<dbReference type="Proteomes" id="UP000070700">
    <property type="component" value="Unassembled WGS sequence"/>
</dbReference>
<evidence type="ECO:0000313" key="10">
    <source>
        <dbReference type="Proteomes" id="UP000070700"/>
    </source>
</evidence>
<dbReference type="InterPro" id="IPR049326">
    <property type="entry name" value="Rhodopsin_dom_fungi"/>
</dbReference>
<keyword evidence="10" id="KW-1185">Reference proteome</keyword>
<evidence type="ECO:0000313" key="9">
    <source>
        <dbReference type="EMBL" id="KUJ10158.1"/>
    </source>
</evidence>
<evidence type="ECO:0000256" key="6">
    <source>
        <dbReference type="SAM" id="MobiDB-lite"/>
    </source>
</evidence>
<evidence type="ECO:0000256" key="2">
    <source>
        <dbReference type="ARBA" id="ARBA00022692"/>
    </source>
</evidence>
<keyword evidence="4 7" id="KW-0472">Membrane</keyword>
<feature type="region of interest" description="Disordered" evidence="6">
    <location>
        <begin position="277"/>
        <end position="301"/>
    </location>
</feature>
<feature type="transmembrane region" description="Helical" evidence="7">
    <location>
        <begin position="122"/>
        <end position="144"/>
    </location>
</feature>
<feature type="transmembrane region" description="Helical" evidence="7">
    <location>
        <begin position="201"/>
        <end position="223"/>
    </location>
</feature>
<evidence type="ECO:0000256" key="7">
    <source>
        <dbReference type="SAM" id="Phobius"/>
    </source>
</evidence>
<feature type="transmembrane region" description="Helical" evidence="7">
    <location>
        <begin position="89"/>
        <end position="110"/>
    </location>
</feature>
<dbReference type="Pfam" id="PF20684">
    <property type="entry name" value="Fung_rhodopsin"/>
    <property type="match status" value="1"/>
</dbReference>
<dbReference type="EMBL" id="KQ947430">
    <property type="protein sequence ID" value="KUJ10158.1"/>
    <property type="molecule type" value="Genomic_DNA"/>
</dbReference>
<feature type="compositionally biased region" description="Polar residues" evidence="6">
    <location>
        <begin position="277"/>
        <end position="296"/>
    </location>
</feature>
<accession>A0A132BCQ3</accession>
<comment type="similarity">
    <text evidence="5">Belongs to the SAT4 family.</text>
</comment>
<organism evidence="9 10">
    <name type="scientific">Mollisia scopiformis</name>
    <name type="common">Conifer needle endophyte fungus</name>
    <name type="synonym">Phialocephala scopiformis</name>
    <dbReference type="NCBI Taxonomy" id="149040"/>
    <lineage>
        <taxon>Eukaryota</taxon>
        <taxon>Fungi</taxon>
        <taxon>Dikarya</taxon>
        <taxon>Ascomycota</taxon>
        <taxon>Pezizomycotina</taxon>
        <taxon>Leotiomycetes</taxon>
        <taxon>Helotiales</taxon>
        <taxon>Mollisiaceae</taxon>
        <taxon>Mollisia</taxon>
    </lineage>
</organism>
<dbReference type="PANTHER" id="PTHR33048">
    <property type="entry name" value="PTH11-LIKE INTEGRAL MEMBRANE PROTEIN (AFU_ORTHOLOGUE AFUA_5G11245)"/>
    <property type="match status" value="1"/>
</dbReference>
<dbReference type="InParanoid" id="A0A132BCQ3"/>
<feature type="transmembrane region" description="Helical" evidence="7">
    <location>
        <begin position="12"/>
        <end position="32"/>
    </location>
</feature>
<comment type="subcellular location">
    <subcellularLocation>
        <location evidence="1">Membrane</location>
        <topology evidence="1">Multi-pass membrane protein</topology>
    </subcellularLocation>
</comment>
<dbReference type="KEGG" id="psco:LY89DRAFT_787787"/>
<dbReference type="InterPro" id="IPR052337">
    <property type="entry name" value="SAT4-like"/>
</dbReference>
<reference evidence="9 10" key="1">
    <citation type="submission" date="2015-10" db="EMBL/GenBank/DDBJ databases">
        <title>Full genome of DAOMC 229536 Phialocephala scopiformis, a fungal endophyte of spruce producing the potent anti-insectan compound rugulosin.</title>
        <authorList>
            <consortium name="DOE Joint Genome Institute"/>
            <person name="Walker A.K."/>
            <person name="Frasz S.L."/>
            <person name="Seifert K.A."/>
            <person name="Miller J.D."/>
            <person name="Mondo S.J."/>
            <person name="Labutti K."/>
            <person name="Lipzen A."/>
            <person name="Dockter R."/>
            <person name="Kennedy M."/>
            <person name="Grigoriev I.V."/>
            <person name="Spatafora J.W."/>
        </authorList>
    </citation>
    <scope>NUCLEOTIDE SEQUENCE [LARGE SCALE GENOMIC DNA]</scope>
    <source>
        <strain evidence="9 10">CBS 120377</strain>
    </source>
</reference>
<evidence type="ECO:0000259" key="8">
    <source>
        <dbReference type="Pfam" id="PF20684"/>
    </source>
</evidence>
<evidence type="ECO:0000256" key="1">
    <source>
        <dbReference type="ARBA" id="ARBA00004141"/>
    </source>
</evidence>
<feature type="transmembrane region" description="Helical" evidence="7">
    <location>
        <begin position="164"/>
        <end position="189"/>
    </location>
</feature>
<evidence type="ECO:0000256" key="5">
    <source>
        <dbReference type="ARBA" id="ARBA00038359"/>
    </source>
</evidence>
<gene>
    <name evidence="9" type="ORF">LY89DRAFT_787787</name>
</gene>
<dbReference type="AlphaFoldDB" id="A0A132BCQ3"/>
<keyword evidence="2 7" id="KW-0812">Transmembrane</keyword>
<evidence type="ECO:0000256" key="4">
    <source>
        <dbReference type="ARBA" id="ARBA00023136"/>
    </source>
</evidence>
<dbReference type="OrthoDB" id="5378633at2759"/>
<keyword evidence="3 7" id="KW-1133">Transmembrane helix</keyword>
<feature type="domain" description="Rhodopsin" evidence="8">
    <location>
        <begin position="28"/>
        <end position="260"/>
    </location>
</feature>
<dbReference type="GO" id="GO:0016020">
    <property type="term" value="C:membrane"/>
    <property type="evidence" value="ECO:0007669"/>
    <property type="project" value="UniProtKB-SubCell"/>
</dbReference>
<feature type="transmembrane region" description="Helical" evidence="7">
    <location>
        <begin position="235"/>
        <end position="255"/>
    </location>
</feature>
<dbReference type="RefSeq" id="XP_018064513.1">
    <property type="nucleotide sequence ID" value="XM_018223105.1"/>
</dbReference>
<feature type="transmembrane region" description="Helical" evidence="7">
    <location>
        <begin position="44"/>
        <end position="64"/>
    </location>
</feature>
<proteinExistence type="inferred from homology"/>
<protein>
    <recommendedName>
        <fullName evidence="8">Rhodopsin domain-containing protein</fullName>
    </recommendedName>
</protein>